<accession>B2T7H1</accession>
<dbReference type="eggNOG" id="ENOG5034133">
    <property type="taxonomic scope" value="Bacteria"/>
</dbReference>
<sequence length="97" mass="10776">MLLVTVEKLPYGDPDPRFRKQLATVEIVNIGGSFASASYEVRLFEEAGNRIATGLLVDYPRYATTVLDLVGRGIVTALAGSEELPPRPPFRRRRRST</sequence>
<dbReference type="HOGENOM" id="CLU_2341391_0_0_4"/>
<evidence type="ECO:0000313" key="2">
    <source>
        <dbReference type="Proteomes" id="UP000001739"/>
    </source>
</evidence>
<dbReference type="EMBL" id="CP001052">
    <property type="protein sequence ID" value="ACD18252.1"/>
    <property type="molecule type" value="Genomic_DNA"/>
</dbReference>
<dbReference type="Proteomes" id="UP000001739">
    <property type="component" value="Chromosome 1"/>
</dbReference>
<dbReference type="KEGG" id="bpy:Bphyt_3865"/>
<dbReference type="STRING" id="398527.Bphyt_3865"/>
<evidence type="ECO:0000313" key="1">
    <source>
        <dbReference type="EMBL" id="ACD18252.1"/>
    </source>
</evidence>
<protein>
    <submittedName>
        <fullName evidence="1">Uncharacterized protein</fullName>
    </submittedName>
</protein>
<name>B2T7H1_PARPJ</name>
<reference evidence="1 2" key="1">
    <citation type="journal article" date="2011" name="J. Bacteriol.">
        <title>Complete genome sequence of the plant growth-promoting endophyte Burkholderia phytofirmans strain PsJN.</title>
        <authorList>
            <person name="Weilharter A."/>
            <person name="Mitter B."/>
            <person name="Shin M.V."/>
            <person name="Chain P.S."/>
            <person name="Nowak J."/>
            <person name="Sessitsch A."/>
        </authorList>
    </citation>
    <scope>NUCLEOTIDE SEQUENCE [LARGE SCALE GENOMIC DNA]</scope>
    <source>
        <strain evidence="2">DSM 17436 / LMG 22146 / PsJN</strain>
    </source>
</reference>
<dbReference type="AlphaFoldDB" id="B2T7H1"/>
<dbReference type="OrthoDB" id="769885at2"/>
<gene>
    <name evidence="1" type="ordered locus">Bphyt_3865</name>
</gene>
<organism evidence="1 2">
    <name type="scientific">Paraburkholderia phytofirmans (strain DSM 17436 / LMG 22146 / PsJN)</name>
    <name type="common">Burkholderia phytofirmans</name>
    <dbReference type="NCBI Taxonomy" id="398527"/>
    <lineage>
        <taxon>Bacteria</taxon>
        <taxon>Pseudomonadati</taxon>
        <taxon>Pseudomonadota</taxon>
        <taxon>Betaproteobacteria</taxon>
        <taxon>Burkholderiales</taxon>
        <taxon>Burkholderiaceae</taxon>
        <taxon>Paraburkholderia</taxon>
    </lineage>
</organism>
<proteinExistence type="predicted"/>